<gene>
    <name evidence="1" type="ORF">TRIHO_15580</name>
</gene>
<accession>A0A132BYR0</accession>
<dbReference type="AlphaFoldDB" id="A0A132BYR0"/>
<dbReference type="Gene3D" id="3.40.50.300">
    <property type="entry name" value="P-loop containing nucleotide triphosphate hydrolases"/>
    <property type="match status" value="1"/>
</dbReference>
<dbReference type="GO" id="GO:0016020">
    <property type="term" value="C:membrane"/>
    <property type="evidence" value="ECO:0007669"/>
    <property type="project" value="InterPro"/>
</dbReference>
<organism evidence="1 2">
    <name type="scientific">Tritonibacter horizontis</name>
    <dbReference type="NCBI Taxonomy" id="1768241"/>
    <lineage>
        <taxon>Bacteria</taxon>
        <taxon>Pseudomonadati</taxon>
        <taxon>Pseudomonadota</taxon>
        <taxon>Alphaproteobacteria</taxon>
        <taxon>Rhodobacterales</taxon>
        <taxon>Paracoccaceae</taxon>
        <taxon>Tritonibacter</taxon>
    </lineage>
</organism>
<dbReference type="InterPro" id="IPR005331">
    <property type="entry name" value="Sulfotransferase"/>
</dbReference>
<sequence length="219" mass="25634">MIDLKNRILFVHIPKAAGTSVEEYFRQLRGLEECDIPALGIFKNDKSSHLERGNQHCSLAMYETYYFGGPLPDDWRAFAVVRDPYARFWSEWKYRRLPPPTRFPFSTLLSVRSLVYLSENPIAKLKDLNSHMRPQYTYVEGQSSDRLRILRFENIQEEFSQLCRDWDLPDTGLPRANESHTRPAPSARDIELGNAFVRRAYADDFTKLSYDKEASYKPK</sequence>
<comment type="caution">
    <text evidence="1">The sequence shown here is derived from an EMBL/GenBank/DDBJ whole genome shotgun (WGS) entry which is preliminary data.</text>
</comment>
<proteinExistence type="predicted"/>
<reference evidence="1 2" key="1">
    <citation type="submission" date="2015-12" db="EMBL/GenBank/DDBJ databases">
        <title>Genome sequence of the marine Rhodobacteraceae strain O3.65, Candidatus Tritonibacter horizontis.</title>
        <authorList>
            <person name="Poehlein A."/>
            <person name="Giebel H.A."/>
            <person name="Voget S."/>
            <person name="Brinkhoff T."/>
        </authorList>
    </citation>
    <scope>NUCLEOTIDE SEQUENCE [LARGE SCALE GENOMIC DNA]</scope>
    <source>
        <strain evidence="1 2">O3.65</strain>
    </source>
</reference>
<name>A0A132BYR0_9RHOB</name>
<dbReference type="GO" id="GO:0008146">
    <property type="term" value="F:sulfotransferase activity"/>
    <property type="evidence" value="ECO:0007669"/>
    <property type="project" value="InterPro"/>
</dbReference>
<keyword evidence="1" id="KW-0808">Transferase</keyword>
<dbReference type="SUPFAM" id="SSF52540">
    <property type="entry name" value="P-loop containing nucleoside triphosphate hydrolases"/>
    <property type="match status" value="1"/>
</dbReference>
<dbReference type="Pfam" id="PF03567">
    <property type="entry name" value="Sulfotransfer_2"/>
    <property type="match status" value="1"/>
</dbReference>
<protein>
    <submittedName>
        <fullName evidence="1">Sulfotransferase family protein</fullName>
    </submittedName>
</protein>
<evidence type="ECO:0000313" key="1">
    <source>
        <dbReference type="EMBL" id="KUP93535.1"/>
    </source>
</evidence>
<dbReference type="Proteomes" id="UP000068382">
    <property type="component" value="Unassembled WGS sequence"/>
</dbReference>
<dbReference type="OrthoDB" id="7444642at2"/>
<dbReference type="InterPro" id="IPR027417">
    <property type="entry name" value="P-loop_NTPase"/>
</dbReference>
<dbReference type="RefSeq" id="WP_068241789.1">
    <property type="nucleotide sequence ID" value="NZ_LPUY01000049.1"/>
</dbReference>
<dbReference type="PATRIC" id="fig|1768241.3.peg.1634"/>
<keyword evidence="2" id="KW-1185">Reference proteome</keyword>
<evidence type="ECO:0000313" key="2">
    <source>
        <dbReference type="Proteomes" id="UP000068382"/>
    </source>
</evidence>
<dbReference type="EMBL" id="LPUY01000049">
    <property type="protein sequence ID" value="KUP93535.1"/>
    <property type="molecule type" value="Genomic_DNA"/>
</dbReference>